<gene>
    <name evidence="1" type="ORF">V1477_004045</name>
</gene>
<keyword evidence="2" id="KW-1185">Reference proteome</keyword>
<sequence length="92" mass="10115">MYNENNTRHKRFLKIVVLTAGKAAISREYAMSTASIFAVFLKSRTSKINSWATNPALPLYSVFIADEPKGAADTAPDSLKAFTLLTIEFITG</sequence>
<organism evidence="1 2">
    <name type="scientific">Vespula maculifrons</name>
    <name type="common">Eastern yellow jacket</name>
    <name type="synonym">Wasp</name>
    <dbReference type="NCBI Taxonomy" id="7453"/>
    <lineage>
        <taxon>Eukaryota</taxon>
        <taxon>Metazoa</taxon>
        <taxon>Ecdysozoa</taxon>
        <taxon>Arthropoda</taxon>
        <taxon>Hexapoda</taxon>
        <taxon>Insecta</taxon>
        <taxon>Pterygota</taxon>
        <taxon>Neoptera</taxon>
        <taxon>Endopterygota</taxon>
        <taxon>Hymenoptera</taxon>
        <taxon>Apocrita</taxon>
        <taxon>Aculeata</taxon>
        <taxon>Vespoidea</taxon>
        <taxon>Vespidae</taxon>
        <taxon>Vespinae</taxon>
        <taxon>Vespula</taxon>
    </lineage>
</organism>
<dbReference type="EMBL" id="JAYRBN010000035">
    <property type="protein sequence ID" value="KAL2747353.1"/>
    <property type="molecule type" value="Genomic_DNA"/>
</dbReference>
<reference evidence="1 2" key="1">
    <citation type="journal article" date="2024" name="Ann. Entomol. Soc. Am.">
        <title>Genomic analyses of the southern and eastern yellowjacket wasps (Hymenoptera: Vespidae) reveal evolutionary signatures of social life.</title>
        <authorList>
            <person name="Catto M.A."/>
            <person name="Caine P.B."/>
            <person name="Orr S.E."/>
            <person name="Hunt B.G."/>
            <person name="Goodisman M.A.D."/>
        </authorList>
    </citation>
    <scope>NUCLEOTIDE SEQUENCE [LARGE SCALE GENOMIC DNA]</scope>
    <source>
        <strain evidence="1">232</strain>
        <tissue evidence="1">Head and thorax</tissue>
    </source>
</reference>
<accession>A0ABD2CQF7</accession>
<comment type="caution">
    <text evidence="1">The sequence shown here is derived from an EMBL/GenBank/DDBJ whole genome shotgun (WGS) entry which is preliminary data.</text>
</comment>
<evidence type="ECO:0000313" key="1">
    <source>
        <dbReference type="EMBL" id="KAL2747353.1"/>
    </source>
</evidence>
<evidence type="ECO:0000313" key="2">
    <source>
        <dbReference type="Proteomes" id="UP001607303"/>
    </source>
</evidence>
<proteinExistence type="predicted"/>
<protein>
    <submittedName>
        <fullName evidence="1">Uncharacterized protein</fullName>
    </submittedName>
</protein>
<dbReference type="Proteomes" id="UP001607303">
    <property type="component" value="Unassembled WGS sequence"/>
</dbReference>
<dbReference type="AlphaFoldDB" id="A0ABD2CQF7"/>
<name>A0ABD2CQF7_VESMC</name>